<protein>
    <recommendedName>
        <fullName evidence="4">ABC transporter</fullName>
    </recommendedName>
</protein>
<dbReference type="PROSITE" id="PS51257">
    <property type="entry name" value="PROKAR_LIPOPROTEIN"/>
    <property type="match status" value="1"/>
</dbReference>
<dbReference type="RefSeq" id="WP_141925408.1">
    <property type="nucleotide sequence ID" value="NZ_VFQC01000002.1"/>
</dbReference>
<dbReference type="InterPro" id="IPR011044">
    <property type="entry name" value="Quino_amine_DH_bsu"/>
</dbReference>
<evidence type="ECO:0000313" key="2">
    <source>
        <dbReference type="EMBL" id="TQN28343.1"/>
    </source>
</evidence>
<dbReference type="AlphaFoldDB" id="A0A543N935"/>
<feature type="region of interest" description="Disordered" evidence="1">
    <location>
        <begin position="194"/>
        <end position="222"/>
    </location>
</feature>
<evidence type="ECO:0008006" key="4">
    <source>
        <dbReference type="Google" id="ProtNLM"/>
    </source>
</evidence>
<feature type="compositionally biased region" description="Basic and acidic residues" evidence="1">
    <location>
        <begin position="320"/>
        <end position="336"/>
    </location>
</feature>
<accession>A0A543N935</accession>
<sequence>MRIGYGAVLAGTTGALVLTGCGAGAGQTADDREAAPHGYVEGAEETAEPQWRLVMADTGTGALHMLDPAAEEVTEVGEVPGVREATTDGRFVYLGTGTTATVFDSGTWTVDHGDHVHYYRTEPGTVGQTDAGNGLRAAGDSAVTALTSGDGTSVLDRDALADDGEITEIASVDGIATVPLGERLLVAGAGGPASVQVRTRDGEPAEEELGQDCPDPRGQASTRRGAVLGCSDGALVVTEEDDEGLAATRVPYPDGTGPVRSLDHRPTAPVLAGENSDGEVWVLDIAEESWTRLDTDDPALAVNAAGEDMPVLVLAEDGSLRSHDPETGEETARTELLENPDGDFPNPRIRTDTSRAYVNDPADRTVHEIDYNDDLRVARTFDLGFRPDLMVETGW</sequence>
<keyword evidence="3" id="KW-1185">Reference proteome</keyword>
<evidence type="ECO:0000256" key="1">
    <source>
        <dbReference type="SAM" id="MobiDB-lite"/>
    </source>
</evidence>
<dbReference type="EMBL" id="VFQC01000002">
    <property type="protein sequence ID" value="TQN28343.1"/>
    <property type="molecule type" value="Genomic_DNA"/>
</dbReference>
<feature type="region of interest" description="Disordered" evidence="1">
    <location>
        <begin position="320"/>
        <end position="346"/>
    </location>
</feature>
<dbReference type="SUPFAM" id="SSF50969">
    <property type="entry name" value="YVTN repeat-like/Quinoprotein amine dehydrogenase"/>
    <property type="match status" value="1"/>
</dbReference>
<proteinExistence type="predicted"/>
<name>A0A543N935_9ACTN</name>
<reference evidence="2 3" key="1">
    <citation type="submission" date="2019-06" db="EMBL/GenBank/DDBJ databases">
        <title>Sequencing the genomes of 1000 actinobacteria strains.</title>
        <authorList>
            <person name="Klenk H.-P."/>
        </authorList>
    </citation>
    <scope>NUCLEOTIDE SEQUENCE [LARGE SCALE GENOMIC DNA]</scope>
    <source>
        <strain evidence="2 3">DSM 45015</strain>
    </source>
</reference>
<comment type="caution">
    <text evidence="2">The sequence shown here is derived from an EMBL/GenBank/DDBJ whole genome shotgun (WGS) entry which is preliminary data.</text>
</comment>
<gene>
    <name evidence="2" type="ORF">FHX37_3679</name>
</gene>
<organism evidence="2 3">
    <name type="scientific">Haloactinospora alba</name>
    <dbReference type="NCBI Taxonomy" id="405555"/>
    <lineage>
        <taxon>Bacteria</taxon>
        <taxon>Bacillati</taxon>
        <taxon>Actinomycetota</taxon>
        <taxon>Actinomycetes</taxon>
        <taxon>Streptosporangiales</taxon>
        <taxon>Nocardiopsidaceae</taxon>
        <taxon>Haloactinospora</taxon>
    </lineage>
</organism>
<dbReference type="Proteomes" id="UP000317422">
    <property type="component" value="Unassembled WGS sequence"/>
</dbReference>
<evidence type="ECO:0000313" key="3">
    <source>
        <dbReference type="Proteomes" id="UP000317422"/>
    </source>
</evidence>
<dbReference type="OrthoDB" id="60524at2"/>
<feature type="region of interest" description="Disordered" evidence="1">
    <location>
        <begin position="241"/>
        <end position="273"/>
    </location>
</feature>